<keyword evidence="2" id="KW-1185">Reference proteome</keyword>
<protein>
    <submittedName>
        <fullName evidence="3">Uncharacterized protein</fullName>
    </submittedName>
</protein>
<sequence length="74" mass="8191">MEAICLVNAGRCVKWLPDRIFRKCDILIFDSITNIAERCSTNKATGGRSTSLQRSTGGDGYSSCSSRMKLSREK</sequence>
<evidence type="ECO:0000313" key="2">
    <source>
        <dbReference type="Proteomes" id="UP000887565"/>
    </source>
</evidence>
<accession>A0A915KSM2</accession>
<evidence type="ECO:0000256" key="1">
    <source>
        <dbReference type="SAM" id="MobiDB-lite"/>
    </source>
</evidence>
<reference evidence="3" key="1">
    <citation type="submission" date="2022-11" db="UniProtKB">
        <authorList>
            <consortium name="WormBaseParasite"/>
        </authorList>
    </citation>
    <scope>IDENTIFICATION</scope>
</reference>
<proteinExistence type="predicted"/>
<evidence type="ECO:0000313" key="3">
    <source>
        <dbReference type="WBParaSite" id="nRc.2.0.1.t40638-RA"/>
    </source>
</evidence>
<feature type="region of interest" description="Disordered" evidence="1">
    <location>
        <begin position="42"/>
        <end position="74"/>
    </location>
</feature>
<name>A0A915KSM2_ROMCU</name>
<dbReference type="AlphaFoldDB" id="A0A915KSM2"/>
<dbReference type="WBParaSite" id="nRc.2.0.1.t40638-RA">
    <property type="protein sequence ID" value="nRc.2.0.1.t40638-RA"/>
    <property type="gene ID" value="nRc.2.0.1.g40638"/>
</dbReference>
<organism evidence="2 3">
    <name type="scientific">Romanomermis culicivorax</name>
    <name type="common">Nematode worm</name>
    <dbReference type="NCBI Taxonomy" id="13658"/>
    <lineage>
        <taxon>Eukaryota</taxon>
        <taxon>Metazoa</taxon>
        <taxon>Ecdysozoa</taxon>
        <taxon>Nematoda</taxon>
        <taxon>Enoplea</taxon>
        <taxon>Dorylaimia</taxon>
        <taxon>Mermithida</taxon>
        <taxon>Mermithoidea</taxon>
        <taxon>Mermithidae</taxon>
        <taxon>Romanomermis</taxon>
    </lineage>
</organism>
<feature type="compositionally biased region" description="Polar residues" evidence="1">
    <location>
        <begin position="42"/>
        <end position="68"/>
    </location>
</feature>
<dbReference type="Proteomes" id="UP000887565">
    <property type="component" value="Unplaced"/>
</dbReference>